<dbReference type="STRING" id="29170.A0A368EXI2"/>
<organism evidence="2 3">
    <name type="scientific">Ancylostoma caninum</name>
    <name type="common">Dog hookworm</name>
    <dbReference type="NCBI Taxonomy" id="29170"/>
    <lineage>
        <taxon>Eukaryota</taxon>
        <taxon>Metazoa</taxon>
        <taxon>Ecdysozoa</taxon>
        <taxon>Nematoda</taxon>
        <taxon>Chromadorea</taxon>
        <taxon>Rhabditida</taxon>
        <taxon>Rhabditina</taxon>
        <taxon>Rhabditomorpha</taxon>
        <taxon>Strongyloidea</taxon>
        <taxon>Ancylostomatidae</taxon>
        <taxon>Ancylostomatinae</taxon>
        <taxon>Ancylostoma</taxon>
    </lineage>
</organism>
<dbReference type="Proteomes" id="UP000252519">
    <property type="component" value="Unassembled WGS sequence"/>
</dbReference>
<reference evidence="2 3" key="1">
    <citation type="submission" date="2014-10" db="EMBL/GenBank/DDBJ databases">
        <title>Draft genome of the hookworm Ancylostoma caninum.</title>
        <authorList>
            <person name="Mitreva M."/>
        </authorList>
    </citation>
    <scope>NUCLEOTIDE SEQUENCE [LARGE SCALE GENOMIC DNA]</scope>
    <source>
        <strain evidence="2 3">Baltimore</strain>
    </source>
</reference>
<dbReference type="Pfam" id="PF24566">
    <property type="entry name" value="HEAT_Ints3_C"/>
    <property type="match status" value="1"/>
</dbReference>
<dbReference type="InterPro" id="IPR056518">
    <property type="entry name" value="HEAT_Ints3_C"/>
</dbReference>
<protein>
    <recommendedName>
        <fullName evidence="1">Ints3-like C-terminal domain-containing protein</fullName>
    </recommendedName>
</protein>
<evidence type="ECO:0000313" key="2">
    <source>
        <dbReference type="EMBL" id="RCN24481.1"/>
    </source>
</evidence>
<keyword evidence="3" id="KW-1185">Reference proteome</keyword>
<feature type="non-terminal residue" evidence="2">
    <location>
        <position position="1"/>
    </location>
</feature>
<gene>
    <name evidence="2" type="ORF">ANCCAN_29821</name>
</gene>
<dbReference type="EMBL" id="JOJR01019435">
    <property type="protein sequence ID" value="RCN24481.1"/>
    <property type="molecule type" value="Genomic_DNA"/>
</dbReference>
<proteinExistence type="predicted"/>
<evidence type="ECO:0000259" key="1">
    <source>
        <dbReference type="Pfam" id="PF24566"/>
    </source>
</evidence>
<name>A0A368EXI2_ANCCA</name>
<accession>A0A368EXI2</accession>
<dbReference type="OrthoDB" id="2021145at2759"/>
<sequence length="130" mass="14926">ETYRETEDDSERGEAVQRLLQKLLENEDSIDDEQLEVVAHSVQLLMGSPVDGNRRSILPDTVTEDTLADSFAHPLFIIFRNLCYTPDTDATTRSLMVNMIATMRDYDNTVTYLMLFFIKASFFLDCEAIF</sequence>
<feature type="domain" description="Ints3-like C-terminal" evidence="1">
    <location>
        <begin position="5"/>
        <end position="123"/>
    </location>
</feature>
<dbReference type="AlphaFoldDB" id="A0A368EXI2"/>
<evidence type="ECO:0000313" key="3">
    <source>
        <dbReference type="Proteomes" id="UP000252519"/>
    </source>
</evidence>
<comment type="caution">
    <text evidence="2">The sequence shown here is derived from an EMBL/GenBank/DDBJ whole genome shotgun (WGS) entry which is preliminary data.</text>
</comment>